<evidence type="ECO:0000313" key="2">
    <source>
        <dbReference type="Proteomes" id="UP000645555"/>
    </source>
</evidence>
<dbReference type="EMBL" id="BMWD01000069">
    <property type="protein sequence ID" value="GGY00147.1"/>
    <property type="molecule type" value="Genomic_DNA"/>
</dbReference>
<reference evidence="1" key="1">
    <citation type="journal article" date="2014" name="Int. J. Syst. Evol. Microbiol.">
        <title>Complete genome sequence of Corynebacterium casei LMG S-19264T (=DSM 44701T), isolated from a smear-ripened cheese.</title>
        <authorList>
            <consortium name="US DOE Joint Genome Institute (JGI-PGF)"/>
            <person name="Walter F."/>
            <person name="Albersmeier A."/>
            <person name="Kalinowski J."/>
            <person name="Ruckert C."/>
        </authorList>
    </citation>
    <scope>NUCLEOTIDE SEQUENCE</scope>
    <source>
        <strain evidence="1">JCM 4956</strain>
    </source>
</reference>
<dbReference type="AlphaFoldDB" id="A0A918NVR0"/>
<gene>
    <name evidence="1" type="ORF">GCM10010515_77610</name>
</gene>
<dbReference type="Proteomes" id="UP000645555">
    <property type="component" value="Unassembled WGS sequence"/>
</dbReference>
<organism evidence="1 2">
    <name type="scientific">Streptomyces fructofermentans</name>
    <dbReference type="NCBI Taxonomy" id="152141"/>
    <lineage>
        <taxon>Bacteria</taxon>
        <taxon>Bacillati</taxon>
        <taxon>Actinomycetota</taxon>
        <taxon>Actinomycetes</taxon>
        <taxon>Kitasatosporales</taxon>
        <taxon>Streptomycetaceae</taxon>
        <taxon>Streptomyces</taxon>
    </lineage>
</organism>
<name>A0A918NVR0_9ACTN</name>
<comment type="caution">
    <text evidence="1">The sequence shown here is derived from an EMBL/GenBank/DDBJ whole genome shotgun (WGS) entry which is preliminary data.</text>
</comment>
<sequence length="186" mass="19944">MSRDLQHALHAALTAAAARIDLPLDGQHLERLALELAPDVAALLGRRTAQSYDLEVPASAADGDDGERYVREYAGCRLSIQPDVTEDAPAALLGLELQRSQSDVLALDVAGATSLVVTVRPRSPQAWDWWLAKFDAVTCSAEQPCCTTTTGRYGEIAVELRGEGVPDILADRSADRLSTVTAGHPW</sequence>
<dbReference type="RefSeq" id="WP_190040362.1">
    <property type="nucleotide sequence ID" value="NZ_BMWD01000069.1"/>
</dbReference>
<evidence type="ECO:0000313" key="1">
    <source>
        <dbReference type="EMBL" id="GGY00147.1"/>
    </source>
</evidence>
<accession>A0A918NVR0</accession>
<proteinExistence type="predicted"/>
<reference evidence="1" key="2">
    <citation type="submission" date="2020-09" db="EMBL/GenBank/DDBJ databases">
        <authorList>
            <person name="Sun Q."/>
            <person name="Ohkuma M."/>
        </authorList>
    </citation>
    <scope>NUCLEOTIDE SEQUENCE</scope>
    <source>
        <strain evidence="1">JCM 4956</strain>
    </source>
</reference>
<protein>
    <submittedName>
        <fullName evidence="1">Uncharacterized protein</fullName>
    </submittedName>
</protein>
<keyword evidence="2" id="KW-1185">Reference proteome</keyword>